<evidence type="ECO:0000256" key="3">
    <source>
        <dbReference type="ARBA" id="ARBA00022723"/>
    </source>
</evidence>
<dbReference type="Proteomes" id="UP000277580">
    <property type="component" value="Unassembled WGS sequence"/>
</dbReference>
<dbReference type="FunCoup" id="A0A3N4KQK0">
    <property type="interactions" value="39"/>
</dbReference>
<dbReference type="GO" id="GO:0070860">
    <property type="term" value="C:RNA polymerase I core factor complex"/>
    <property type="evidence" value="ECO:0007669"/>
    <property type="project" value="InterPro"/>
</dbReference>
<comment type="subcellular location">
    <subcellularLocation>
        <location evidence="1">Nucleus</location>
        <location evidence="1">Nucleolus</location>
    </subcellularLocation>
</comment>
<evidence type="ECO:0000256" key="4">
    <source>
        <dbReference type="ARBA" id="ARBA00022771"/>
    </source>
</evidence>
<dbReference type="EMBL" id="ML119133">
    <property type="protein sequence ID" value="RPB11758.1"/>
    <property type="molecule type" value="Genomic_DNA"/>
</dbReference>
<feature type="domain" description="Rrn7/TAF1B C-terminal cyclin" evidence="12">
    <location>
        <begin position="255"/>
        <end position="428"/>
    </location>
</feature>
<evidence type="ECO:0000256" key="8">
    <source>
        <dbReference type="ARBA" id="ARBA00023163"/>
    </source>
</evidence>
<accession>A0A3N4KQK0</accession>
<proteinExistence type="inferred from homology"/>
<gene>
    <name evidence="13" type="ORF">P167DRAFT_574955</name>
</gene>
<dbReference type="GO" id="GO:0001164">
    <property type="term" value="F:RNA polymerase I core promoter sequence-specific DNA binding"/>
    <property type="evidence" value="ECO:0007669"/>
    <property type="project" value="InterPro"/>
</dbReference>
<dbReference type="InParanoid" id="A0A3N4KQK0"/>
<evidence type="ECO:0000256" key="1">
    <source>
        <dbReference type="ARBA" id="ARBA00004604"/>
    </source>
</evidence>
<dbReference type="InterPro" id="IPR021752">
    <property type="entry name" value="TF_Rrn7_Zf"/>
</dbReference>
<evidence type="ECO:0000313" key="14">
    <source>
        <dbReference type="Proteomes" id="UP000277580"/>
    </source>
</evidence>
<feature type="domain" description="Rrn7/TAF1B N-terminal cyclin" evidence="11">
    <location>
        <begin position="81"/>
        <end position="235"/>
    </location>
</feature>
<dbReference type="PANTHER" id="PTHR31576:SF2">
    <property type="entry name" value="TATA BOX-BINDING PROTEIN-ASSOCIATED FACTOR RNA POLYMERASE I SUBUNIT B"/>
    <property type="match status" value="1"/>
</dbReference>
<dbReference type="OrthoDB" id="428577at2759"/>
<evidence type="ECO:0000259" key="10">
    <source>
        <dbReference type="Pfam" id="PF11781"/>
    </source>
</evidence>
<sequence length="558" mass="63889">MDYKRLSRCGVDNCKQTLFYLDDGQWFCKNGHLREGELEIEAEDEGFGPQGDRAARKNQEKEKVQRVLRGRRGFELFLQCYQLILQKQVHWLINKKGFPVELEIMVRDLWALQLKNTSATIPGISDAAPSQEDGPDIEGSINGWSSTTGWSSQSEYLYTSDEESQASTNITLNTRNKNRRRRKIPKASDSPRLIASVGLCYLGLMLLRVVVSLGDMHRWIGEEKLIYLRAIDHIPAEMRSRLDLHYIYSLDPKSKPKQGLLYHTVQELVVMYQTSFGMSFPPIDTTLMVFRYIKDLGFPLEVYLAVKRLSDLMSLTFVWNGLLPAKRVSAWPEAQLMALIIIATKLLYGLDGISRTPESSTEPAAVGLKWEAWDRFLRLGNAERRGLLGGVDGECSKKRLEVDVKEIDILDMNGEELDKYMDWFEKTWTNNSNTKLTEQILNLFPIEHEGTAMSQDTTQADSEKGSNASSDGLRKLNSQIELQPVAQQEEKTERPGDQYLCYSSTSELPLEHQTLLQAAADLLAITRDDLGKVVRYSEERFRNHLKEQRKKEMRESRM</sequence>
<keyword evidence="9" id="KW-0539">Nucleus</keyword>
<evidence type="ECO:0000256" key="5">
    <source>
        <dbReference type="ARBA" id="ARBA00022833"/>
    </source>
</evidence>
<name>A0A3N4KQK0_9PEZI</name>
<evidence type="ECO:0000259" key="12">
    <source>
        <dbReference type="Pfam" id="PF20645"/>
    </source>
</evidence>
<keyword evidence="14" id="KW-1185">Reference proteome</keyword>
<dbReference type="Pfam" id="PF20645">
    <property type="entry name" value="Rrn7_cyclin_C"/>
    <property type="match status" value="1"/>
</dbReference>
<dbReference type="AlphaFoldDB" id="A0A3N4KQK0"/>
<keyword evidence="3" id="KW-0479">Metal-binding</keyword>
<keyword evidence="6" id="KW-0805">Transcription regulation</keyword>
<evidence type="ECO:0000259" key="11">
    <source>
        <dbReference type="Pfam" id="PF20644"/>
    </source>
</evidence>
<dbReference type="Pfam" id="PF20644">
    <property type="entry name" value="Rrn7_cyclin_N"/>
    <property type="match status" value="1"/>
</dbReference>
<feature type="domain" description="RRN7-type" evidence="10">
    <location>
        <begin position="8"/>
        <end position="36"/>
    </location>
</feature>
<dbReference type="GO" id="GO:0008270">
    <property type="term" value="F:zinc ion binding"/>
    <property type="evidence" value="ECO:0007669"/>
    <property type="project" value="UniProtKB-KW"/>
</dbReference>
<dbReference type="PANTHER" id="PTHR31576">
    <property type="entry name" value="TATA BOX-BINDING PROTEIN-ASSOCIATED FACTOR RNA POLYMERASE I SUBUNIT B"/>
    <property type="match status" value="1"/>
</dbReference>
<comment type="similarity">
    <text evidence="2">Belongs to the RRN7/TAF1B family.</text>
</comment>
<dbReference type="InterPro" id="IPR048538">
    <property type="entry name" value="Rrn7_cyclin_C"/>
</dbReference>
<keyword evidence="7" id="KW-0238">DNA-binding</keyword>
<keyword evidence="4" id="KW-0863">Zinc-finger</keyword>
<dbReference type="InterPro" id="IPR033599">
    <property type="entry name" value="TAF1B/Rrn7"/>
</dbReference>
<dbReference type="STRING" id="1392247.A0A3N4KQK0"/>
<evidence type="ECO:0000256" key="6">
    <source>
        <dbReference type="ARBA" id="ARBA00023015"/>
    </source>
</evidence>
<dbReference type="GO" id="GO:0042790">
    <property type="term" value="P:nucleolar large rRNA transcription by RNA polymerase I"/>
    <property type="evidence" value="ECO:0007669"/>
    <property type="project" value="TreeGrafter"/>
</dbReference>
<dbReference type="InterPro" id="IPR048540">
    <property type="entry name" value="Rrn7_cyclin_N"/>
</dbReference>
<organism evidence="13 14">
    <name type="scientific">Morchella conica CCBAS932</name>
    <dbReference type="NCBI Taxonomy" id="1392247"/>
    <lineage>
        <taxon>Eukaryota</taxon>
        <taxon>Fungi</taxon>
        <taxon>Dikarya</taxon>
        <taxon>Ascomycota</taxon>
        <taxon>Pezizomycotina</taxon>
        <taxon>Pezizomycetes</taxon>
        <taxon>Pezizales</taxon>
        <taxon>Morchellaceae</taxon>
        <taxon>Morchella</taxon>
    </lineage>
</organism>
<evidence type="ECO:0000313" key="13">
    <source>
        <dbReference type="EMBL" id="RPB11758.1"/>
    </source>
</evidence>
<keyword evidence="5" id="KW-0862">Zinc</keyword>
<evidence type="ECO:0000256" key="9">
    <source>
        <dbReference type="ARBA" id="ARBA00023242"/>
    </source>
</evidence>
<protein>
    <submittedName>
        <fullName evidence="13">Uncharacterized protein</fullName>
    </submittedName>
</protein>
<evidence type="ECO:0000256" key="2">
    <source>
        <dbReference type="ARBA" id="ARBA00006899"/>
    </source>
</evidence>
<evidence type="ECO:0000256" key="7">
    <source>
        <dbReference type="ARBA" id="ARBA00023125"/>
    </source>
</evidence>
<dbReference type="Pfam" id="PF11781">
    <property type="entry name" value="Zn_ribbon_RRN7"/>
    <property type="match status" value="1"/>
</dbReference>
<keyword evidence="8" id="KW-0804">Transcription</keyword>
<reference evidence="13 14" key="1">
    <citation type="journal article" date="2018" name="Nat. Ecol. Evol.">
        <title>Pezizomycetes genomes reveal the molecular basis of ectomycorrhizal truffle lifestyle.</title>
        <authorList>
            <person name="Murat C."/>
            <person name="Payen T."/>
            <person name="Noel B."/>
            <person name="Kuo A."/>
            <person name="Morin E."/>
            <person name="Chen J."/>
            <person name="Kohler A."/>
            <person name="Krizsan K."/>
            <person name="Balestrini R."/>
            <person name="Da Silva C."/>
            <person name="Montanini B."/>
            <person name="Hainaut M."/>
            <person name="Levati E."/>
            <person name="Barry K.W."/>
            <person name="Belfiori B."/>
            <person name="Cichocki N."/>
            <person name="Clum A."/>
            <person name="Dockter R.B."/>
            <person name="Fauchery L."/>
            <person name="Guy J."/>
            <person name="Iotti M."/>
            <person name="Le Tacon F."/>
            <person name="Lindquist E.A."/>
            <person name="Lipzen A."/>
            <person name="Malagnac F."/>
            <person name="Mello A."/>
            <person name="Molinier V."/>
            <person name="Miyauchi S."/>
            <person name="Poulain J."/>
            <person name="Riccioni C."/>
            <person name="Rubini A."/>
            <person name="Sitrit Y."/>
            <person name="Splivallo R."/>
            <person name="Traeger S."/>
            <person name="Wang M."/>
            <person name="Zifcakova L."/>
            <person name="Wipf D."/>
            <person name="Zambonelli A."/>
            <person name="Paolocci F."/>
            <person name="Nowrousian M."/>
            <person name="Ottonello S."/>
            <person name="Baldrian P."/>
            <person name="Spatafora J.W."/>
            <person name="Henrissat B."/>
            <person name="Nagy L.G."/>
            <person name="Aury J.M."/>
            <person name="Wincker P."/>
            <person name="Grigoriev I.V."/>
            <person name="Bonfante P."/>
            <person name="Martin F.M."/>
        </authorList>
    </citation>
    <scope>NUCLEOTIDE SEQUENCE [LARGE SCALE GENOMIC DNA]</scope>
    <source>
        <strain evidence="13 14">CCBAS932</strain>
    </source>
</reference>